<dbReference type="Pfam" id="PF04122">
    <property type="entry name" value="CW_binding_2"/>
    <property type="match status" value="3"/>
</dbReference>
<keyword evidence="3" id="KW-1185">Reference proteome</keyword>
<protein>
    <recommendedName>
        <fullName evidence="4">Cell wall-binding repeat-containing protein</fullName>
    </recommendedName>
</protein>
<dbReference type="Gene3D" id="3.40.50.12090">
    <property type="match status" value="2"/>
</dbReference>
<dbReference type="InterPro" id="IPR007253">
    <property type="entry name" value="Cell_wall-bd_2"/>
</dbReference>
<sequence length="1124" mass="113707">MSRTKKIAVLAIIAMVLTLMPAAMFAATADSTRLSGADRIATALDIASAGTWGTTVVLAPADQANLVDALAAAPLAGQENAPILLTFKGSLDAAVKAKIAALGATKVYVVGAISADVAAEVDAMTGVTVEALKGNGRIETAKAVNAKLTSPAGTFIVGFDAIPDALSVASYAAKNKYAIVLANGNGTVASADLVGTTKYIVGGTAKVADIAGVERIAGADRFATNNAVAGKLTFDYSKVYVANGMSLVDALAVAPLAAKANAFVALTNGSSVAANATLISKVTSATTVVAVGGTSAVSDTVKAGVGKETVAPGSTAKVVVSSQPAGGDVYQSSPLNKVLSFQVTAGTSDFTFTSVVAKEYGTAAGDNTDITRAYLLEGNDVLTSAAPIDSQFRLNKSIAVPANTTKTFSIAVDIRNTAGATRTVVMGLEADAFATATANSLASFSAFQGNTFTIKGAALGAFTVTAGANAGATNVNVGANQVVLGDINFASNGTEASLIKTLTLTSTGNDLKNFENFYLYKSATDEKIAVLGTVKDNKVLFDFSASPIEIPKSQTVNYTLKGDILSNGTGTIQFKVANNYDVVATGKNSNSNIPVTGTNVAFSVAAFNVVGSSVELVSSVNSPNTGAKIVATANTAGVIREYLVKSKGEPMTVTDVDVQVTFAGGGNQNAVFGAFYLKDGDTGNIIAGPVAATAVASGSIVSFTDVNWYITASQTKKLQIAATWVANNTGVDCRIDGTGAAVGFVYDLPDSNLTGQALYGAAAIPGSAQAKEFINGGALTVTATIASKSLEAYTIASPLSQTPVGKVVVEAGAEDFTDMKKVKLTATLAGAGAETLDQILANVTLWDGDTQVGDSVQPTAAGTITWTDITGSVMKGSSNKKTFTVKADILSGATAGRTVLLAVAAAGDITGKGDSSKIIVTSTGTPNLSPAALTYGTHAVTIAIDSEATLTGLRSNNTKLIQFKVTNNGGTDVFMNQAGFIDMFVLAGSIDADSDELWILRDASDDTAVTTFTGTDPMDATDDGAAANTVGTAVGGTIVVGDTPATQGVKIAANTTKTYYLGSNLLVQAAGVKDYAKGASMRIDLAPAANWSFTHTTEGTGGTAIIPYFAGRTGKTVSITETAE</sequence>
<dbReference type="PANTHER" id="PTHR30032:SF8">
    <property type="entry name" value="GERMINATION-SPECIFIC N-ACETYLMURAMOYL-L-ALANINE AMIDASE"/>
    <property type="match status" value="1"/>
</dbReference>
<evidence type="ECO:0000313" key="3">
    <source>
        <dbReference type="Proteomes" id="UP000018934"/>
    </source>
</evidence>
<proteinExistence type="predicted"/>
<evidence type="ECO:0008006" key="4">
    <source>
        <dbReference type="Google" id="ProtNLM"/>
    </source>
</evidence>
<dbReference type="InterPro" id="IPR051922">
    <property type="entry name" value="Bact_Sporulation_Assoc"/>
</dbReference>
<feature type="chain" id="PRO_5047315881" description="Cell wall-binding repeat-containing protein" evidence="1">
    <location>
        <begin position="27"/>
        <end position="1124"/>
    </location>
</feature>
<feature type="signal peptide" evidence="1">
    <location>
        <begin position="1"/>
        <end position="26"/>
    </location>
</feature>
<gene>
    <name evidence="2" type="ORF">DEHRE_13175</name>
</gene>
<evidence type="ECO:0000313" key="2">
    <source>
        <dbReference type="EMBL" id="AHF11481.1"/>
    </source>
</evidence>
<organism evidence="2 3">
    <name type="scientific">Dehalobacter restrictus (strain DSM 9455 / PER-K23)</name>
    <dbReference type="NCBI Taxonomy" id="871738"/>
    <lineage>
        <taxon>Bacteria</taxon>
        <taxon>Bacillati</taxon>
        <taxon>Bacillota</taxon>
        <taxon>Clostridia</taxon>
        <taxon>Eubacteriales</taxon>
        <taxon>Desulfitobacteriaceae</taxon>
        <taxon>Dehalobacter</taxon>
    </lineage>
</organism>
<name>A0ABM5P9G1_DEHRP</name>
<keyword evidence="1" id="KW-0732">Signal</keyword>
<reference evidence="2 3" key="1">
    <citation type="journal article" date="2013" name="Stand. Genomic Sci.">
        <title>Complete genome sequence of Dehalobacter restrictus PER-K23(T.).</title>
        <authorList>
            <person name="Kruse T."/>
            <person name="Maillard J."/>
            <person name="Goodwin L."/>
            <person name="Woyke T."/>
            <person name="Teshima H."/>
            <person name="Bruce D."/>
            <person name="Detter C."/>
            <person name="Tapia R."/>
            <person name="Han C."/>
            <person name="Huntemann M."/>
            <person name="Wei C.L."/>
            <person name="Han J."/>
            <person name="Chen A."/>
            <person name="Kyrpides N."/>
            <person name="Szeto E."/>
            <person name="Markowitz V."/>
            <person name="Ivanova N."/>
            <person name="Pagani I."/>
            <person name="Pati A."/>
            <person name="Pitluck S."/>
            <person name="Nolan M."/>
            <person name="Holliger C."/>
            <person name="Smidt H."/>
        </authorList>
    </citation>
    <scope>NUCLEOTIDE SEQUENCE [LARGE SCALE GENOMIC DNA]</scope>
    <source>
        <strain evidence="3">DSM 9455</strain>
    </source>
</reference>
<dbReference type="PANTHER" id="PTHR30032">
    <property type="entry name" value="N-ACETYLMURAMOYL-L-ALANINE AMIDASE-RELATED"/>
    <property type="match status" value="1"/>
</dbReference>
<accession>A0ABM5P9G1</accession>
<dbReference type="RefSeq" id="WP_025206170.1">
    <property type="nucleotide sequence ID" value="NZ_CP007033.1"/>
</dbReference>
<dbReference type="EMBL" id="CP007033">
    <property type="protein sequence ID" value="AHF11481.1"/>
    <property type="molecule type" value="Genomic_DNA"/>
</dbReference>
<dbReference type="Proteomes" id="UP000018934">
    <property type="component" value="Chromosome"/>
</dbReference>
<evidence type="ECO:0000256" key="1">
    <source>
        <dbReference type="SAM" id="SignalP"/>
    </source>
</evidence>